<dbReference type="InterPro" id="IPR001764">
    <property type="entry name" value="Glyco_hydro_3_N"/>
</dbReference>
<keyword evidence="3" id="KW-0812">Transmembrane</keyword>
<keyword evidence="3" id="KW-1133">Transmembrane helix</keyword>
<dbReference type="InterPro" id="IPR017853">
    <property type="entry name" value="GH"/>
</dbReference>
<dbReference type="Pfam" id="PF00933">
    <property type="entry name" value="Glyco_hydro_3"/>
    <property type="match status" value="1"/>
</dbReference>
<dbReference type="eggNOG" id="COG1472">
    <property type="taxonomic scope" value="Bacteria"/>
</dbReference>
<accession>W4N6L5</accession>
<dbReference type="OrthoDB" id="3187421at2"/>
<dbReference type="Gene3D" id="3.20.20.300">
    <property type="entry name" value="Glycoside hydrolase, family 3, N-terminal domain"/>
    <property type="match status" value="1"/>
</dbReference>
<dbReference type="InterPro" id="IPR036962">
    <property type="entry name" value="Glyco_hydro_3_N_sf"/>
</dbReference>
<dbReference type="STRING" id="1435051.BMOU_1507"/>
<feature type="signal peptide" evidence="4">
    <location>
        <begin position="1"/>
        <end position="29"/>
    </location>
</feature>
<keyword evidence="3" id="KW-0472">Membrane</keyword>
<reference evidence="6 7" key="1">
    <citation type="journal article" date="2014" name="Genome Announc.">
        <title>The Genome Sequence of Bifidobacterium moukalabense DSM 27321 Highlights the Close Phylogenetic Relatedness with the Bifidobacterium dentium Taxon.</title>
        <authorList>
            <person name="Lugli G.A."/>
            <person name="Duranti S."/>
            <person name="Milani C."/>
            <person name="Turroni F."/>
            <person name="Viappiani A."/>
            <person name="Mangifesta M."/>
            <person name="van Sinderen D."/>
            <person name="Ventura M."/>
        </authorList>
    </citation>
    <scope>NUCLEOTIDE SEQUENCE [LARGE SCALE GENOMIC DNA]</scope>
    <source>
        <strain evidence="6 7">DSM 27321</strain>
    </source>
</reference>
<dbReference type="Gene3D" id="3.40.50.1700">
    <property type="entry name" value="Glycoside hydrolase family 3 C-terminal domain"/>
    <property type="match status" value="1"/>
</dbReference>
<organism evidence="6 7">
    <name type="scientific">Bifidobacterium moukalabense DSM 27321</name>
    <dbReference type="NCBI Taxonomy" id="1435051"/>
    <lineage>
        <taxon>Bacteria</taxon>
        <taxon>Bacillati</taxon>
        <taxon>Actinomycetota</taxon>
        <taxon>Actinomycetes</taxon>
        <taxon>Bifidobacteriales</taxon>
        <taxon>Bifidobacteriaceae</taxon>
        <taxon>Bifidobacterium</taxon>
    </lineage>
</organism>
<dbReference type="Gene3D" id="2.60.40.10">
    <property type="entry name" value="Immunoglobulins"/>
    <property type="match status" value="1"/>
</dbReference>
<feature type="domain" description="Fibronectin type III-like" evidence="5">
    <location>
        <begin position="451"/>
        <end position="535"/>
    </location>
</feature>
<dbReference type="GO" id="GO:0004553">
    <property type="term" value="F:hydrolase activity, hydrolyzing O-glycosyl compounds"/>
    <property type="evidence" value="ECO:0007669"/>
    <property type="project" value="InterPro"/>
</dbReference>
<keyword evidence="2 6" id="KW-0378">Hydrolase</keyword>
<dbReference type="PANTHER" id="PTHR42715:SF10">
    <property type="entry name" value="BETA-GLUCOSIDASE"/>
    <property type="match status" value="1"/>
</dbReference>
<dbReference type="InterPro" id="IPR002772">
    <property type="entry name" value="Glyco_hydro_3_C"/>
</dbReference>
<dbReference type="AlphaFoldDB" id="W4N6L5"/>
<feature type="chain" id="PRO_5038551005" evidence="4">
    <location>
        <begin position="30"/>
        <end position="1024"/>
    </location>
</feature>
<gene>
    <name evidence="6" type="ORF">BMOU_1507</name>
</gene>
<name>W4N6L5_9BIFI</name>
<sequence length="1024" mass="111090">MKRNPSSRVWRGVTTTFAALLALSLTATSAVQGFRTDINKFLGTTSTRFVSDEGVDAGETYTYKSDYSNTTELVQSIRDLGERVSEEGSVLLKNDGALPLGGDETKRVSLLGFSSYYPVQGGDMGSVVSQNEGTDADTVDMVTAFKEKGFSINETLQSLYESMKDDFSTEINNFGQKTTVNRITAPMIGEKFSGKEPSQDQMNKASSDWKSSLNDNNVMIVTIARASGENRAYMPGQDGVDGQDGQSDPLGLTDNERALIDAAVQAKKSNGGKVIVLINSANTMQIQEVADNAGVDAIMQIGLPGAYGFYGVADLLSGDANPSGHLSDTWVSNNASSPAVNNYGDYEWTNADTAHTINSEIVQAEGIYTGYKYYETRYFDERLGQGNASSTVGSTDGGSWNYGNEVTYPFGYGLSYTTFSQKLDSVDVDLAAKTVTAKVTVTNTGDVSGKSVVQLYDNVPYTDYDKSHDVEKPAVQLLDYAKTKELKPGESQTLTITADAQYMASWDSTAENSKGTKGTYILDAGEYVFTIADNAHDAANNVLARQGASTDGNADNTASWTLDGLDSTTFAVTKNGTKVENQLQDADLNTWMPDTVTYLSRSDWQGTWPKTYKDLTATDEMLKGGLTNDTYEITSNGDTSSVTWGADGDLNLATLKGVDIDDSRWDDLINQMDLSEALIRTAFGGTSTKAIESITSPEVIQNDGPNGFASYTLGQYANTDKSSGDPYAVDADDKNLSYSMGVMASETVLGQTFSKDLAEEWGKAIGNYSIWANTTILWGVGTNLHRTAYNARNHEYYSEDPVLTGFQAAASISGAKAYGCILAPKHYAFNDTEINRTGVATFMTEQKAREGELRAHQSPVEDAGTLGMMSGYNRIGVTSTNASTGLMLGILRNEWGFKGILSEDFIMDNEYQNLRAAAYNGVTMLTSTGDDSMDAVAKLWPYWTVDNVRQDTKLMKALHQNMKWQNYAYANSNAVDGLNSTTRIEHVRTWYDNALTGVSVVTGLLTLLGAVMYVVSRRGRSERQ</sequence>
<evidence type="ECO:0000256" key="1">
    <source>
        <dbReference type="ARBA" id="ARBA00005336"/>
    </source>
</evidence>
<dbReference type="InterPro" id="IPR013783">
    <property type="entry name" value="Ig-like_fold"/>
</dbReference>
<dbReference type="SMART" id="SM01217">
    <property type="entry name" value="Fn3_like"/>
    <property type="match status" value="1"/>
</dbReference>
<evidence type="ECO:0000256" key="4">
    <source>
        <dbReference type="SAM" id="SignalP"/>
    </source>
</evidence>
<protein>
    <submittedName>
        <fullName evidence="6">Glycosyl hydrolase family 3 protein</fullName>
    </submittedName>
</protein>
<dbReference type="GO" id="GO:0005975">
    <property type="term" value="P:carbohydrate metabolic process"/>
    <property type="evidence" value="ECO:0007669"/>
    <property type="project" value="InterPro"/>
</dbReference>
<comment type="caution">
    <text evidence="6">The sequence shown here is derived from an EMBL/GenBank/DDBJ whole genome shotgun (WGS) entry which is preliminary data.</text>
</comment>
<comment type="similarity">
    <text evidence="1">Belongs to the glycosyl hydrolase 3 family.</text>
</comment>
<keyword evidence="7" id="KW-1185">Reference proteome</keyword>
<dbReference type="InterPro" id="IPR026891">
    <property type="entry name" value="Fn3-like"/>
</dbReference>
<evidence type="ECO:0000313" key="6">
    <source>
        <dbReference type="EMBL" id="ETY70649.1"/>
    </source>
</evidence>
<dbReference type="PATRIC" id="fig|1435051.3.peg.1489"/>
<dbReference type="PANTHER" id="PTHR42715">
    <property type="entry name" value="BETA-GLUCOSIDASE"/>
    <property type="match status" value="1"/>
</dbReference>
<dbReference type="Pfam" id="PF14310">
    <property type="entry name" value="Fn3-like"/>
    <property type="match status" value="1"/>
</dbReference>
<feature type="transmembrane region" description="Helical" evidence="3">
    <location>
        <begin position="994"/>
        <end position="1015"/>
    </location>
</feature>
<keyword evidence="4" id="KW-0732">Signal</keyword>
<evidence type="ECO:0000256" key="3">
    <source>
        <dbReference type="SAM" id="Phobius"/>
    </source>
</evidence>
<proteinExistence type="inferred from homology"/>
<dbReference type="InterPro" id="IPR036881">
    <property type="entry name" value="Glyco_hydro_3_C_sf"/>
</dbReference>
<dbReference type="EMBL" id="AZMV01000007">
    <property type="protein sequence ID" value="ETY70649.1"/>
    <property type="molecule type" value="Genomic_DNA"/>
</dbReference>
<evidence type="ECO:0000256" key="2">
    <source>
        <dbReference type="ARBA" id="ARBA00022801"/>
    </source>
</evidence>
<dbReference type="SUPFAM" id="SSF52279">
    <property type="entry name" value="Beta-D-glucan exohydrolase, C-terminal domain"/>
    <property type="match status" value="1"/>
</dbReference>
<dbReference type="SUPFAM" id="SSF51445">
    <property type="entry name" value="(Trans)glycosidases"/>
    <property type="match status" value="1"/>
</dbReference>
<dbReference type="InterPro" id="IPR050288">
    <property type="entry name" value="Cellulose_deg_GH3"/>
</dbReference>
<dbReference type="Proteomes" id="UP000019155">
    <property type="component" value="Unassembled WGS sequence"/>
</dbReference>
<evidence type="ECO:0000259" key="5">
    <source>
        <dbReference type="SMART" id="SM01217"/>
    </source>
</evidence>
<evidence type="ECO:0000313" key="7">
    <source>
        <dbReference type="Proteomes" id="UP000019155"/>
    </source>
</evidence>
<dbReference type="Pfam" id="PF01915">
    <property type="entry name" value="Glyco_hydro_3_C"/>
    <property type="match status" value="1"/>
</dbReference>